<dbReference type="InterPro" id="IPR043906">
    <property type="entry name" value="Gfo/Idh/MocA_OxRdtase_bact_C"/>
</dbReference>
<gene>
    <name evidence="2" type="ORF">SDC9_195637</name>
</gene>
<dbReference type="EMBL" id="VSSQ01109991">
    <property type="protein sequence ID" value="MPN48033.1"/>
    <property type="molecule type" value="Genomic_DNA"/>
</dbReference>
<comment type="caution">
    <text evidence="2">The sequence shown here is derived from an EMBL/GenBank/DDBJ whole genome shotgun (WGS) entry which is preliminary data.</text>
</comment>
<reference evidence="2" key="1">
    <citation type="submission" date="2019-08" db="EMBL/GenBank/DDBJ databases">
        <authorList>
            <person name="Kucharzyk K."/>
            <person name="Murdoch R.W."/>
            <person name="Higgins S."/>
            <person name="Loffler F."/>
        </authorList>
    </citation>
    <scope>NUCLEOTIDE SEQUENCE</scope>
</reference>
<sequence length="70" mass="8143">MTDFLECIQNRQKFALNELNGHRSCTIVNMGVIALRLNRTLHFDPVKQSFVNDDEANRLLDQPMRAPWSI</sequence>
<organism evidence="2">
    <name type="scientific">bioreactor metagenome</name>
    <dbReference type="NCBI Taxonomy" id="1076179"/>
    <lineage>
        <taxon>unclassified sequences</taxon>
        <taxon>metagenomes</taxon>
        <taxon>ecological metagenomes</taxon>
    </lineage>
</organism>
<evidence type="ECO:0000259" key="1">
    <source>
        <dbReference type="Pfam" id="PF19051"/>
    </source>
</evidence>
<protein>
    <recommendedName>
        <fullName evidence="1">Gfo/Idh/MocA-like oxidoreductase bacterial type C-terminal domain-containing protein</fullName>
    </recommendedName>
</protein>
<accession>A0A645IL29</accession>
<evidence type="ECO:0000313" key="2">
    <source>
        <dbReference type="EMBL" id="MPN48033.1"/>
    </source>
</evidence>
<dbReference type="AlphaFoldDB" id="A0A645IL29"/>
<proteinExistence type="predicted"/>
<dbReference type="Pfam" id="PF19051">
    <property type="entry name" value="GFO_IDH_MocA_C2"/>
    <property type="match status" value="1"/>
</dbReference>
<name>A0A645IL29_9ZZZZ</name>
<feature type="domain" description="Gfo/Idh/MocA-like oxidoreductase bacterial type C-terminal" evidence="1">
    <location>
        <begin position="1"/>
        <end position="70"/>
    </location>
</feature>